<feature type="transmembrane region" description="Helical" evidence="1">
    <location>
        <begin position="61"/>
        <end position="85"/>
    </location>
</feature>
<keyword evidence="3" id="KW-1185">Reference proteome</keyword>
<organism evidence="2 3">
    <name type="scientific">Amycolatopsis marina</name>
    <dbReference type="NCBI Taxonomy" id="490629"/>
    <lineage>
        <taxon>Bacteria</taxon>
        <taxon>Bacillati</taxon>
        <taxon>Actinomycetota</taxon>
        <taxon>Actinomycetes</taxon>
        <taxon>Pseudonocardiales</taxon>
        <taxon>Pseudonocardiaceae</taxon>
        <taxon>Amycolatopsis</taxon>
    </lineage>
</organism>
<dbReference type="AlphaFoldDB" id="A0A1I0W3V6"/>
<gene>
    <name evidence="2" type="ORF">SAMN05216266_101716</name>
</gene>
<evidence type="ECO:0000256" key="1">
    <source>
        <dbReference type="SAM" id="Phobius"/>
    </source>
</evidence>
<evidence type="ECO:0000313" key="2">
    <source>
        <dbReference type="EMBL" id="SFA83312.1"/>
    </source>
</evidence>
<name>A0A1I0W3V6_9PSEU</name>
<protein>
    <submittedName>
        <fullName evidence="2">Uncharacterized protein</fullName>
    </submittedName>
</protein>
<reference evidence="3" key="1">
    <citation type="submission" date="2016-10" db="EMBL/GenBank/DDBJ databases">
        <authorList>
            <person name="Varghese N."/>
            <person name="Submissions S."/>
        </authorList>
    </citation>
    <scope>NUCLEOTIDE SEQUENCE [LARGE SCALE GENOMIC DNA]</scope>
    <source>
        <strain evidence="3">CGMCC 4.3568</strain>
    </source>
</reference>
<accession>A0A1I0W3V6</accession>
<keyword evidence="1" id="KW-0472">Membrane</keyword>
<sequence>MLIWALLVLFVVLRLRAGAEPQSTDPAVLPIVRRRSALLLGGVLLACVLAGVTAQSGRFGLGLALAGPVFCLVLVAALLAAEFGVRPPETAHRRAAVHSRRPSDYIRGTQLVTVGGLFTATVAFLLMSQSDRDDRLRILCRRGTSAARPSARG</sequence>
<dbReference type="EMBL" id="FOKG01000001">
    <property type="protein sequence ID" value="SFA83312.1"/>
    <property type="molecule type" value="Genomic_DNA"/>
</dbReference>
<feature type="transmembrane region" description="Helical" evidence="1">
    <location>
        <begin position="37"/>
        <end position="54"/>
    </location>
</feature>
<feature type="transmembrane region" description="Helical" evidence="1">
    <location>
        <begin position="105"/>
        <end position="127"/>
    </location>
</feature>
<proteinExistence type="predicted"/>
<keyword evidence="1" id="KW-0812">Transmembrane</keyword>
<dbReference type="Proteomes" id="UP000243799">
    <property type="component" value="Unassembled WGS sequence"/>
</dbReference>
<evidence type="ECO:0000313" key="3">
    <source>
        <dbReference type="Proteomes" id="UP000243799"/>
    </source>
</evidence>
<dbReference type="RefSeq" id="WP_091669183.1">
    <property type="nucleotide sequence ID" value="NZ_FOKG01000001.1"/>
</dbReference>
<keyword evidence="1" id="KW-1133">Transmembrane helix</keyword>